<dbReference type="RefSeq" id="WP_121199314.1">
    <property type="nucleotide sequence ID" value="NZ_RBKU01000001.1"/>
</dbReference>
<feature type="signal peptide" evidence="1">
    <location>
        <begin position="1"/>
        <end position="19"/>
    </location>
</feature>
<keyword evidence="3" id="KW-1185">Reference proteome</keyword>
<protein>
    <recommendedName>
        <fullName evidence="4">Outer membrane protein with beta-barrel domain</fullName>
    </recommendedName>
</protein>
<feature type="chain" id="PRO_5019737189" description="Outer membrane protein with beta-barrel domain" evidence="1">
    <location>
        <begin position="20"/>
        <end position="169"/>
    </location>
</feature>
<evidence type="ECO:0000313" key="2">
    <source>
        <dbReference type="EMBL" id="RKR83862.1"/>
    </source>
</evidence>
<evidence type="ECO:0000256" key="1">
    <source>
        <dbReference type="SAM" id="SignalP"/>
    </source>
</evidence>
<evidence type="ECO:0000313" key="3">
    <source>
        <dbReference type="Proteomes" id="UP000268007"/>
    </source>
</evidence>
<dbReference type="AlphaFoldDB" id="A0A495J5G6"/>
<sequence length="169" mass="18419">MTKLTLVFISLFAFATAIKAQSTTYHAFKIDLGAGVDLLNDNAATFTFTIEPHYRLSDVFALGLRFQGAVNVSLKNNGGGVHAYSSDCLSGDYYVTDVKKTSMLFIGGGLGVFTQSDNNGDNQVDNFGFFPRVGVETSRFRGSLEYNVTGGLRNYFSINAGVYFGGRRR</sequence>
<reference evidence="2 3" key="1">
    <citation type="submission" date="2018-10" db="EMBL/GenBank/DDBJ databases">
        <title>Genomic Encyclopedia of Archaeal and Bacterial Type Strains, Phase II (KMG-II): from individual species to whole genera.</title>
        <authorList>
            <person name="Goeker M."/>
        </authorList>
    </citation>
    <scope>NUCLEOTIDE SEQUENCE [LARGE SCALE GENOMIC DNA]</scope>
    <source>
        <strain evidence="2 3">DSM 18602</strain>
    </source>
</reference>
<dbReference type="EMBL" id="RBKU01000001">
    <property type="protein sequence ID" value="RKR83862.1"/>
    <property type="molecule type" value="Genomic_DNA"/>
</dbReference>
<organism evidence="2 3">
    <name type="scientific">Mucilaginibacter gracilis</name>
    <dbReference type="NCBI Taxonomy" id="423350"/>
    <lineage>
        <taxon>Bacteria</taxon>
        <taxon>Pseudomonadati</taxon>
        <taxon>Bacteroidota</taxon>
        <taxon>Sphingobacteriia</taxon>
        <taxon>Sphingobacteriales</taxon>
        <taxon>Sphingobacteriaceae</taxon>
        <taxon>Mucilaginibacter</taxon>
    </lineage>
</organism>
<dbReference type="Proteomes" id="UP000268007">
    <property type="component" value="Unassembled WGS sequence"/>
</dbReference>
<gene>
    <name evidence="2" type="ORF">BDD43_4077</name>
</gene>
<accession>A0A495J5G6</accession>
<dbReference type="OrthoDB" id="1161695at2"/>
<proteinExistence type="predicted"/>
<name>A0A495J5G6_9SPHI</name>
<evidence type="ECO:0008006" key="4">
    <source>
        <dbReference type="Google" id="ProtNLM"/>
    </source>
</evidence>
<keyword evidence="1" id="KW-0732">Signal</keyword>
<comment type="caution">
    <text evidence="2">The sequence shown here is derived from an EMBL/GenBank/DDBJ whole genome shotgun (WGS) entry which is preliminary data.</text>
</comment>